<name>A3SIG0_ROSNI</name>
<dbReference type="PANTHER" id="PTHR37089">
    <property type="entry name" value="PROTEIN U-RELATED"/>
    <property type="match status" value="1"/>
</dbReference>
<evidence type="ECO:0000313" key="3">
    <source>
        <dbReference type="Proteomes" id="UP000005954"/>
    </source>
</evidence>
<dbReference type="Proteomes" id="UP000005954">
    <property type="component" value="Unassembled WGS sequence"/>
</dbReference>
<dbReference type="eggNOG" id="COG5430">
    <property type="taxonomic scope" value="Bacteria"/>
</dbReference>
<sequence>MWAASGVSPARAATCDAVVSDFNFGSVTLRSGAVNRTSGTLRITCSDPLLSVVGVCVRFGPGSGGAGANNNPRYLRHGGGAALPYQLRLGGYGTGFGTLNETFLSVTTLLGSTGSVTVPIYAEILEAGTSFDAGWYESVFSGTSNIEMSYGVLSCDLFAQSRPVPDFRVTANAVSSCELDVGTMNFGNLPSLALGPVDAVAPIDVRCTEGTNYTVSLGLGDGVGVTDPALRRMTNGLATLAYGLYRDPSRTQVWGSLPGTRATGVGSGSNQRYNVYGRIHAGQTTVLGTYTDNVVVTVNY</sequence>
<dbReference type="STRING" id="89187.ISM_02590"/>
<evidence type="ECO:0000313" key="2">
    <source>
        <dbReference type="EMBL" id="EAP77141.1"/>
    </source>
</evidence>
<reference evidence="2 3" key="1">
    <citation type="submission" date="2005-12" db="EMBL/GenBank/DDBJ databases">
        <authorList>
            <person name="Moran M.A."/>
            <person name="Ferriera S."/>
            <person name="Johnson J."/>
            <person name="Kravitz S."/>
            <person name="Halpern A."/>
            <person name="Remington K."/>
            <person name="Beeson K."/>
            <person name="Tran B."/>
            <person name="Rogers Y.-H."/>
            <person name="Friedman R."/>
            <person name="Venter J.C."/>
        </authorList>
    </citation>
    <scope>NUCLEOTIDE SEQUENCE [LARGE SCALE GENOMIC DNA]</scope>
    <source>
        <strain evidence="3">ATCC BAA-591 / DSM 15170 / ISM</strain>
    </source>
</reference>
<evidence type="ECO:0000259" key="1">
    <source>
        <dbReference type="Pfam" id="PF05229"/>
    </source>
</evidence>
<dbReference type="InterPro" id="IPR007893">
    <property type="entry name" value="Spore_coat_U/FanG"/>
</dbReference>
<feature type="domain" description="Spore coat protein U/FanG" evidence="1">
    <location>
        <begin position="167"/>
        <end position="297"/>
    </location>
</feature>
<keyword evidence="3" id="KW-1185">Reference proteome</keyword>
<proteinExistence type="predicted"/>
<gene>
    <name evidence="2" type="ORF">ISM_02590</name>
</gene>
<accession>A3SIG0</accession>
<dbReference type="SMART" id="SM00972">
    <property type="entry name" value="SCPU"/>
    <property type="match status" value="2"/>
</dbReference>
<dbReference type="Pfam" id="PF05229">
    <property type="entry name" value="SCPU"/>
    <property type="match status" value="2"/>
</dbReference>
<dbReference type="HOGENOM" id="CLU_069372_0_0_5"/>
<organism evidence="2 3">
    <name type="scientific">Roseovarius nubinhibens (strain ATCC BAA-591 / DSM 15170 / ISM)</name>
    <dbReference type="NCBI Taxonomy" id="89187"/>
    <lineage>
        <taxon>Bacteria</taxon>
        <taxon>Pseudomonadati</taxon>
        <taxon>Pseudomonadota</taxon>
        <taxon>Alphaproteobacteria</taxon>
        <taxon>Rhodobacterales</taxon>
        <taxon>Roseobacteraceae</taxon>
        <taxon>Roseovarius</taxon>
    </lineage>
</organism>
<dbReference type="AlphaFoldDB" id="A3SIG0"/>
<feature type="domain" description="Spore coat protein U/FanG" evidence="1">
    <location>
        <begin position="3"/>
        <end position="140"/>
    </location>
</feature>
<comment type="caution">
    <text evidence="2">The sequence shown here is derived from an EMBL/GenBank/DDBJ whole genome shotgun (WGS) entry which is preliminary data.</text>
</comment>
<dbReference type="InterPro" id="IPR053167">
    <property type="entry name" value="Spore_coat_component"/>
</dbReference>
<protein>
    <recommendedName>
        <fullName evidence="1">Spore coat protein U/FanG domain-containing protein</fullName>
    </recommendedName>
</protein>
<dbReference type="PANTHER" id="PTHR37089:SF3">
    <property type="entry name" value="EXPORTED PROTEIN"/>
    <property type="match status" value="1"/>
</dbReference>
<dbReference type="EMBL" id="AALY01000001">
    <property type="protein sequence ID" value="EAP77141.1"/>
    <property type="molecule type" value="Genomic_DNA"/>
</dbReference>